<reference evidence="1" key="1">
    <citation type="submission" date="2022-11" db="EMBL/GenBank/DDBJ databases">
        <title>Genome Resource of Sclerotinia nivalis Strain SnTB1, a Plant Pathogen Isolated from American Ginseng.</title>
        <authorList>
            <person name="Fan S."/>
        </authorList>
    </citation>
    <scope>NUCLEOTIDE SEQUENCE</scope>
    <source>
        <strain evidence="1">SnTB1</strain>
    </source>
</reference>
<organism evidence="1 2">
    <name type="scientific">Sclerotinia nivalis</name>
    <dbReference type="NCBI Taxonomy" id="352851"/>
    <lineage>
        <taxon>Eukaryota</taxon>
        <taxon>Fungi</taxon>
        <taxon>Dikarya</taxon>
        <taxon>Ascomycota</taxon>
        <taxon>Pezizomycotina</taxon>
        <taxon>Leotiomycetes</taxon>
        <taxon>Helotiales</taxon>
        <taxon>Sclerotiniaceae</taxon>
        <taxon>Sclerotinia</taxon>
    </lineage>
</organism>
<dbReference type="EMBL" id="JAPEIS010000006">
    <property type="protein sequence ID" value="KAJ8065485.1"/>
    <property type="molecule type" value="Genomic_DNA"/>
</dbReference>
<sequence length="185" mass="22010">MSGRNRQRYSQHNDRTLKSHEDFTRSSLIQRIDPPIYFHRPPELEAERRVYTTTLSSRYTSSPGRILLAPNKHEFVYKAIVQEKCFERRKLGEPDVAYKGLCILNHKTACANYKIEQRDPYVCWGISTFEIRWADSNWCFGEGCLGLLDYETLGMKLPFCDWHYQLELYYGRDDRELAVERNNIW</sequence>
<name>A0A9X0AMP3_9HELO</name>
<proteinExistence type="predicted"/>
<evidence type="ECO:0000313" key="1">
    <source>
        <dbReference type="EMBL" id="KAJ8065485.1"/>
    </source>
</evidence>
<evidence type="ECO:0000313" key="2">
    <source>
        <dbReference type="Proteomes" id="UP001152300"/>
    </source>
</evidence>
<comment type="caution">
    <text evidence="1">The sequence shown here is derived from an EMBL/GenBank/DDBJ whole genome shotgun (WGS) entry which is preliminary data.</text>
</comment>
<dbReference type="OrthoDB" id="10267889at2759"/>
<dbReference type="Proteomes" id="UP001152300">
    <property type="component" value="Unassembled WGS sequence"/>
</dbReference>
<gene>
    <name evidence="1" type="ORF">OCU04_006166</name>
</gene>
<keyword evidence="2" id="KW-1185">Reference proteome</keyword>
<accession>A0A9X0AMP3</accession>
<dbReference type="AlphaFoldDB" id="A0A9X0AMP3"/>
<protein>
    <submittedName>
        <fullName evidence="1">Uncharacterized protein</fullName>
    </submittedName>
</protein>